<evidence type="ECO:0000256" key="3">
    <source>
        <dbReference type="ARBA" id="ARBA00022475"/>
    </source>
</evidence>
<keyword evidence="2" id="KW-0813">Transport</keyword>
<dbReference type="RefSeq" id="WP_344502919.1">
    <property type="nucleotide sequence ID" value="NZ_BAAAQD010000006.1"/>
</dbReference>
<feature type="transmembrane region" description="Helical" evidence="8">
    <location>
        <begin position="203"/>
        <end position="223"/>
    </location>
</feature>
<dbReference type="Pfam" id="PF02653">
    <property type="entry name" value="BPD_transp_2"/>
    <property type="match status" value="1"/>
</dbReference>
<keyword evidence="3" id="KW-1003">Cell membrane</keyword>
<organism evidence="9 10">
    <name type="scientific">Dactylosporangium maewongense</name>
    <dbReference type="NCBI Taxonomy" id="634393"/>
    <lineage>
        <taxon>Bacteria</taxon>
        <taxon>Bacillati</taxon>
        <taxon>Actinomycetota</taxon>
        <taxon>Actinomycetes</taxon>
        <taxon>Micromonosporales</taxon>
        <taxon>Micromonosporaceae</taxon>
        <taxon>Dactylosporangium</taxon>
    </lineage>
</organism>
<keyword evidence="10" id="KW-1185">Reference proteome</keyword>
<dbReference type="InterPro" id="IPR001851">
    <property type="entry name" value="ABC_transp_permease"/>
</dbReference>
<keyword evidence="5 8" id="KW-0812">Transmembrane</keyword>
<feature type="transmembrane region" description="Helical" evidence="8">
    <location>
        <begin position="290"/>
        <end position="318"/>
    </location>
</feature>
<dbReference type="EMBL" id="BAAAQD010000006">
    <property type="protein sequence ID" value="GAA1516622.1"/>
    <property type="molecule type" value="Genomic_DNA"/>
</dbReference>
<keyword evidence="6 8" id="KW-1133">Transmembrane helix</keyword>
<name>A0ABN2AEH8_9ACTN</name>
<comment type="subcellular location">
    <subcellularLocation>
        <location evidence="1">Cell membrane</location>
        <topology evidence="1">Multi-pass membrane protein</topology>
    </subcellularLocation>
</comment>
<evidence type="ECO:0000313" key="10">
    <source>
        <dbReference type="Proteomes" id="UP001501470"/>
    </source>
</evidence>
<dbReference type="Proteomes" id="UP001501470">
    <property type="component" value="Unassembled WGS sequence"/>
</dbReference>
<evidence type="ECO:0000256" key="5">
    <source>
        <dbReference type="ARBA" id="ARBA00022692"/>
    </source>
</evidence>
<evidence type="ECO:0000256" key="8">
    <source>
        <dbReference type="SAM" id="Phobius"/>
    </source>
</evidence>
<feature type="transmembrane region" description="Helical" evidence="8">
    <location>
        <begin position="252"/>
        <end position="270"/>
    </location>
</feature>
<gene>
    <name evidence="9" type="ORF">GCM10009827_034260</name>
</gene>
<proteinExistence type="predicted"/>
<evidence type="ECO:0000256" key="4">
    <source>
        <dbReference type="ARBA" id="ARBA00022519"/>
    </source>
</evidence>
<feature type="transmembrane region" description="Helical" evidence="8">
    <location>
        <begin position="35"/>
        <end position="57"/>
    </location>
</feature>
<evidence type="ECO:0000256" key="6">
    <source>
        <dbReference type="ARBA" id="ARBA00022989"/>
    </source>
</evidence>
<evidence type="ECO:0000256" key="1">
    <source>
        <dbReference type="ARBA" id="ARBA00004651"/>
    </source>
</evidence>
<evidence type="ECO:0000256" key="2">
    <source>
        <dbReference type="ARBA" id="ARBA00022448"/>
    </source>
</evidence>
<keyword evidence="7 8" id="KW-0472">Membrane</keyword>
<feature type="transmembrane region" description="Helical" evidence="8">
    <location>
        <begin position="77"/>
        <end position="97"/>
    </location>
</feature>
<evidence type="ECO:0000313" key="9">
    <source>
        <dbReference type="EMBL" id="GAA1516622.1"/>
    </source>
</evidence>
<protein>
    <submittedName>
        <fullName evidence="9">Ribose ABC transporter permease</fullName>
    </submittedName>
</protein>
<dbReference type="PANTHER" id="PTHR32196:SF21">
    <property type="entry name" value="ABC TRANSPORTER PERMEASE PROTEIN YPHD-RELATED"/>
    <property type="match status" value="1"/>
</dbReference>
<sequence length="357" mass="35930">MIDEQTPAAGTTGLKASLSTSVARWLRRPRSRRELIDRLFTVQSLFALVVVFVAAVIASPTRGGENLFLSTGNLGNIVRAVSEIGIIAIGMTFVVLLGGIDLSVGAILGLSAVGTATLMVDSGYGILPAVLAVLAIGAVFGALQGYATARLGIQSFIVTLAGLQVARGLARIWSGGLGIPIAYGDGPKEAPPAFEILNGSINGVVPVPAVLFIAIGVAAVVVLRTTAFSRHVYAIGGNEKAARLSGVPVTRVKVAVFAIAGLLAAVAGVVHAGQLNQGSPNDGAGYELDAIAAVVIGGTSLSGGSGSMGGTLAGALLLGILNNILALNNIDANVQLLIKGLVIVAAAGLQKLHRSVV</sequence>
<accession>A0ABN2AEH8</accession>
<feature type="transmembrane region" description="Helical" evidence="8">
    <location>
        <begin position="102"/>
        <end position="120"/>
    </location>
</feature>
<feature type="transmembrane region" description="Helical" evidence="8">
    <location>
        <begin position="126"/>
        <end position="143"/>
    </location>
</feature>
<keyword evidence="4" id="KW-0997">Cell inner membrane</keyword>
<dbReference type="CDD" id="cd06579">
    <property type="entry name" value="TM_PBP1_transp_AraH_like"/>
    <property type="match status" value="1"/>
</dbReference>
<dbReference type="PANTHER" id="PTHR32196">
    <property type="entry name" value="ABC TRANSPORTER PERMEASE PROTEIN YPHD-RELATED-RELATED"/>
    <property type="match status" value="1"/>
</dbReference>
<evidence type="ECO:0000256" key="7">
    <source>
        <dbReference type="ARBA" id="ARBA00023136"/>
    </source>
</evidence>
<comment type="caution">
    <text evidence="9">The sequence shown here is derived from an EMBL/GenBank/DDBJ whole genome shotgun (WGS) entry which is preliminary data.</text>
</comment>
<reference evidence="9 10" key="1">
    <citation type="journal article" date="2019" name="Int. J. Syst. Evol. Microbiol.">
        <title>The Global Catalogue of Microorganisms (GCM) 10K type strain sequencing project: providing services to taxonomists for standard genome sequencing and annotation.</title>
        <authorList>
            <consortium name="The Broad Institute Genomics Platform"/>
            <consortium name="The Broad Institute Genome Sequencing Center for Infectious Disease"/>
            <person name="Wu L."/>
            <person name="Ma J."/>
        </authorList>
    </citation>
    <scope>NUCLEOTIDE SEQUENCE [LARGE SCALE GENOMIC DNA]</scope>
    <source>
        <strain evidence="9 10">JCM 15933</strain>
    </source>
</reference>
<feature type="transmembrane region" description="Helical" evidence="8">
    <location>
        <begin position="155"/>
        <end position="183"/>
    </location>
</feature>